<gene>
    <name evidence="1" type="ORF">BRPE64_DCDS10420</name>
</gene>
<sequence length="128" mass="14274">MNTQLSERCRASLFRVRMTTPAVVAFVLADSRDSASRKVRTAMAMLYDVPLQESRVEDVRSFATLMRAGVSEDRDLRVFEDEVQDGTVSAWITAPLFLTNDTSLLGKWAELYADLATQAANAAIRRAK</sequence>
<dbReference type="EMBL" id="AP013061">
    <property type="protein sequence ID" value="BAN27978.1"/>
    <property type="molecule type" value="Genomic_DNA"/>
</dbReference>
<dbReference type="OrthoDB" id="9006417at2"/>
<reference evidence="1 2" key="2">
    <citation type="journal article" date="2018" name="Int. J. Syst. Evol. Microbiol.">
        <title>Burkholderia insecticola sp. nov., a gut symbiotic bacterium of the bean bug Riptortus pedestris.</title>
        <authorList>
            <person name="Takeshita K."/>
            <person name="Tamaki H."/>
            <person name="Ohbayashi T."/>
            <person name="Meng X.-Y."/>
            <person name="Sone T."/>
            <person name="Mitani Y."/>
            <person name="Peeters C."/>
            <person name="Kikuchi Y."/>
            <person name="Vandamme P."/>
        </authorList>
    </citation>
    <scope>NUCLEOTIDE SEQUENCE [LARGE SCALE GENOMIC DNA]</scope>
    <source>
        <strain evidence="1">RPE64</strain>
        <plasmid evidence="1 2">p1</plasmid>
    </source>
</reference>
<name>R4WTM6_9BURK</name>
<dbReference type="AlphaFoldDB" id="R4WTM6"/>
<dbReference type="RefSeq" id="WP_016348686.1">
    <property type="nucleotide sequence ID" value="NC_021289.1"/>
</dbReference>
<geneLocation type="plasmid" evidence="1 2">
    <name>p1</name>
</geneLocation>
<organism evidence="1 2">
    <name type="scientific">Caballeronia insecticola</name>
    <dbReference type="NCBI Taxonomy" id="758793"/>
    <lineage>
        <taxon>Bacteria</taxon>
        <taxon>Pseudomonadati</taxon>
        <taxon>Pseudomonadota</taxon>
        <taxon>Betaproteobacteria</taxon>
        <taxon>Burkholderiales</taxon>
        <taxon>Burkholderiaceae</taxon>
        <taxon>Caballeronia</taxon>
    </lineage>
</organism>
<dbReference type="KEGG" id="buo:BRPE64_DCDS10420"/>
<evidence type="ECO:0000313" key="2">
    <source>
        <dbReference type="Proteomes" id="UP000013966"/>
    </source>
</evidence>
<dbReference type="PATRIC" id="fig|758793.3.peg.6184"/>
<keyword evidence="1" id="KW-0614">Plasmid</keyword>
<evidence type="ECO:0000313" key="1">
    <source>
        <dbReference type="EMBL" id="BAN27978.1"/>
    </source>
</evidence>
<reference evidence="1 2" key="1">
    <citation type="journal article" date="2013" name="Genome Announc.">
        <title>Complete Genome Sequence of Burkholderia sp. Strain RPE64, Bacterial Symbiont of the Bean Bug Riptortus pedestris.</title>
        <authorList>
            <person name="Shibata T.F."/>
            <person name="Maeda T."/>
            <person name="Nikoh N."/>
            <person name="Yamaguchi K."/>
            <person name="Oshima K."/>
            <person name="Hattori M."/>
            <person name="Nishiyama T."/>
            <person name="Hasebe M."/>
            <person name="Fukatsu T."/>
            <person name="Kikuchi Y."/>
            <person name="Shigenobu S."/>
        </authorList>
    </citation>
    <scope>NUCLEOTIDE SEQUENCE [LARGE SCALE GENOMIC DNA]</scope>
    <source>
        <plasmid evidence="1 2">p1</plasmid>
    </source>
</reference>
<protein>
    <submittedName>
        <fullName evidence="1">Uncharacterized protein</fullName>
    </submittedName>
</protein>
<accession>R4WTM6</accession>
<dbReference type="Proteomes" id="UP000013966">
    <property type="component" value="Plasmid p1"/>
</dbReference>
<dbReference type="HOGENOM" id="CLU_140199_0_0_4"/>
<proteinExistence type="predicted"/>
<keyword evidence="2" id="KW-1185">Reference proteome</keyword>